<feature type="domain" description="HTH gntR-type" evidence="4">
    <location>
        <begin position="6"/>
        <end position="74"/>
    </location>
</feature>
<dbReference type="SMART" id="SM00345">
    <property type="entry name" value="HTH_GNTR"/>
    <property type="match status" value="1"/>
</dbReference>
<dbReference type="EMBL" id="CP048209">
    <property type="protein sequence ID" value="QHT63622.1"/>
    <property type="molecule type" value="Genomic_DNA"/>
</dbReference>
<gene>
    <name evidence="5" type="ORF">GXP70_29160</name>
</gene>
<evidence type="ECO:0000313" key="6">
    <source>
        <dbReference type="Proteomes" id="UP000476064"/>
    </source>
</evidence>
<sequence length="396" mass="43617">MNIEREPLYIRIQNHFKDAIRAGRLREGEKIPSEKMLLEQFDVSRITVANALGELAREGWINRIPGRGTYVKGVPDSGENAAEAGFAELVPAEPEREREPMPQAAPARGVRPRIGLVVPFIGDYFAIRLLSGLQDAVHQAGYSLLAMFTFNDKERERELIRELRDTVEGLVIFPADAAVYNEEIIALRMNGYPFVLIDRYMPGVETNAVHTDGALASRLAVDHLWELGHRNIAICTDTPVSTVSVDERINGYMNALKAKGALINPALILTDFSMAQAEADPGHRLARTIRERAATAYIALNSTLALHIAALAKSAGLEVPRDMSIVSFDNPSRGLLEEPGTYTYVDQNESGLGRKAGDLMLEVLRAKAKGEALYRRIVLVPELVARETTAAVPIVE</sequence>
<dbReference type="AlphaFoldDB" id="A0A6C0G4P4"/>
<dbReference type="InterPro" id="IPR000524">
    <property type="entry name" value="Tscrpt_reg_HTH_GntR"/>
</dbReference>
<dbReference type="Gene3D" id="3.40.50.2300">
    <property type="match status" value="2"/>
</dbReference>
<dbReference type="PANTHER" id="PTHR30146">
    <property type="entry name" value="LACI-RELATED TRANSCRIPTIONAL REPRESSOR"/>
    <property type="match status" value="1"/>
</dbReference>
<evidence type="ECO:0000259" key="4">
    <source>
        <dbReference type="PROSITE" id="PS50949"/>
    </source>
</evidence>
<organism evidence="5 6">
    <name type="scientific">Paenibacillus lycopersici</name>
    <dbReference type="NCBI Taxonomy" id="2704462"/>
    <lineage>
        <taxon>Bacteria</taxon>
        <taxon>Bacillati</taxon>
        <taxon>Bacillota</taxon>
        <taxon>Bacilli</taxon>
        <taxon>Bacillales</taxon>
        <taxon>Paenibacillaceae</taxon>
        <taxon>Paenibacillus</taxon>
    </lineage>
</organism>
<dbReference type="Gene3D" id="1.10.10.10">
    <property type="entry name" value="Winged helix-like DNA-binding domain superfamily/Winged helix DNA-binding domain"/>
    <property type="match status" value="1"/>
</dbReference>
<dbReference type="Pfam" id="PF13377">
    <property type="entry name" value="Peripla_BP_3"/>
    <property type="match status" value="1"/>
</dbReference>
<keyword evidence="3" id="KW-0804">Transcription</keyword>
<dbReference type="CDD" id="cd06267">
    <property type="entry name" value="PBP1_LacI_sugar_binding-like"/>
    <property type="match status" value="1"/>
</dbReference>
<evidence type="ECO:0000256" key="1">
    <source>
        <dbReference type="ARBA" id="ARBA00023015"/>
    </source>
</evidence>
<name>A0A6C0G4P4_9BACL</name>
<dbReference type="PANTHER" id="PTHR30146:SF138">
    <property type="entry name" value="TRANSCRIPTIONAL REGULATORY PROTEIN"/>
    <property type="match status" value="1"/>
</dbReference>
<keyword evidence="1" id="KW-0805">Transcription regulation</keyword>
<dbReference type="Proteomes" id="UP000476064">
    <property type="component" value="Chromosome"/>
</dbReference>
<reference evidence="5 6" key="1">
    <citation type="submission" date="2020-01" db="EMBL/GenBank/DDBJ databases">
        <title>Paenibacillus sp. nov., isolated from tomato rhizosphere.</title>
        <authorList>
            <person name="Weon H.-Y."/>
            <person name="Lee S.A."/>
        </authorList>
    </citation>
    <scope>NUCLEOTIDE SEQUENCE [LARGE SCALE GENOMIC DNA]</scope>
    <source>
        <strain evidence="5 6">12200R-189</strain>
    </source>
</reference>
<evidence type="ECO:0000256" key="2">
    <source>
        <dbReference type="ARBA" id="ARBA00023125"/>
    </source>
</evidence>
<accession>A0A6C0G4P4</accession>
<dbReference type="GO" id="GO:0000976">
    <property type="term" value="F:transcription cis-regulatory region binding"/>
    <property type="evidence" value="ECO:0007669"/>
    <property type="project" value="TreeGrafter"/>
</dbReference>
<dbReference type="InterPro" id="IPR028082">
    <property type="entry name" value="Peripla_BP_I"/>
</dbReference>
<dbReference type="RefSeq" id="WP_162360181.1">
    <property type="nucleotide sequence ID" value="NZ_CP048209.1"/>
</dbReference>
<keyword evidence="6" id="KW-1185">Reference proteome</keyword>
<dbReference type="InterPro" id="IPR046335">
    <property type="entry name" value="LacI/GalR-like_sensor"/>
</dbReference>
<proteinExistence type="predicted"/>
<dbReference type="SUPFAM" id="SSF46785">
    <property type="entry name" value="Winged helix' DNA-binding domain"/>
    <property type="match status" value="1"/>
</dbReference>
<dbReference type="PROSITE" id="PS50949">
    <property type="entry name" value="HTH_GNTR"/>
    <property type="match status" value="1"/>
</dbReference>
<dbReference type="CDD" id="cd07377">
    <property type="entry name" value="WHTH_GntR"/>
    <property type="match status" value="1"/>
</dbReference>
<dbReference type="InterPro" id="IPR036390">
    <property type="entry name" value="WH_DNA-bd_sf"/>
</dbReference>
<dbReference type="Pfam" id="PF00392">
    <property type="entry name" value="GntR"/>
    <property type="match status" value="1"/>
</dbReference>
<evidence type="ECO:0000313" key="5">
    <source>
        <dbReference type="EMBL" id="QHT63622.1"/>
    </source>
</evidence>
<protein>
    <submittedName>
        <fullName evidence="5">Substrate-binding domain-containing protein</fullName>
    </submittedName>
</protein>
<dbReference type="GO" id="GO:0003700">
    <property type="term" value="F:DNA-binding transcription factor activity"/>
    <property type="evidence" value="ECO:0007669"/>
    <property type="project" value="InterPro"/>
</dbReference>
<dbReference type="SUPFAM" id="SSF53822">
    <property type="entry name" value="Periplasmic binding protein-like I"/>
    <property type="match status" value="1"/>
</dbReference>
<dbReference type="PRINTS" id="PR00035">
    <property type="entry name" value="HTHGNTR"/>
</dbReference>
<evidence type="ECO:0000256" key="3">
    <source>
        <dbReference type="ARBA" id="ARBA00023163"/>
    </source>
</evidence>
<dbReference type="KEGG" id="plyc:GXP70_29160"/>
<keyword evidence="2" id="KW-0238">DNA-binding</keyword>
<dbReference type="InterPro" id="IPR036388">
    <property type="entry name" value="WH-like_DNA-bd_sf"/>
</dbReference>